<evidence type="ECO:0000256" key="5">
    <source>
        <dbReference type="SAM" id="Phobius"/>
    </source>
</evidence>
<dbReference type="GO" id="GO:0005385">
    <property type="term" value="F:zinc ion transmembrane transporter activity"/>
    <property type="evidence" value="ECO:0007669"/>
    <property type="project" value="TreeGrafter"/>
</dbReference>
<evidence type="ECO:0000256" key="1">
    <source>
        <dbReference type="ARBA" id="ARBA00004141"/>
    </source>
</evidence>
<keyword evidence="2 5" id="KW-0812">Transmembrane</keyword>
<gene>
    <name evidence="6" type="ORF">Lalb_Chr02g0159991</name>
</gene>
<reference evidence="7" key="1">
    <citation type="journal article" date="2020" name="Nat. Commun.">
        <title>Genome sequence of the cluster root forming white lupin.</title>
        <authorList>
            <person name="Hufnagel B."/>
            <person name="Marques A."/>
            <person name="Soriano A."/>
            <person name="Marques L."/>
            <person name="Divol F."/>
            <person name="Doumas P."/>
            <person name="Sallet E."/>
            <person name="Mancinotti D."/>
            <person name="Carrere S."/>
            <person name="Marande W."/>
            <person name="Arribat S."/>
            <person name="Keller J."/>
            <person name="Huneau C."/>
            <person name="Blein T."/>
            <person name="Aime D."/>
            <person name="Laguerre M."/>
            <person name="Taylor J."/>
            <person name="Schubert V."/>
            <person name="Nelson M."/>
            <person name="Geu-Flores F."/>
            <person name="Crespi M."/>
            <person name="Gallardo-Guerrero K."/>
            <person name="Delaux P.-M."/>
            <person name="Salse J."/>
            <person name="Berges H."/>
            <person name="Guyot R."/>
            <person name="Gouzy J."/>
            <person name="Peret B."/>
        </authorList>
    </citation>
    <scope>NUCLEOTIDE SEQUENCE [LARGE SCALE GENOMIC DNA]</scope>
    <source>
        <strain evidence="7">cv. Amiga</strain>
    </source>
</reference>
<keyword evidence="7" id="KW-1185">Reference proteome</keyword>
<organism evidence="6 7">
    <name type="scientific">Lupinus albus</name>
    <name type="common">White lupine</name>
    <name type="synonym">Lupinus termis</name>
    <dbReference type="NCBI Taxonomy" id="3870"/>
    <lineage>
        <taxon>Eukaryota</taxon>
        <taxon>Viridiplantae</taxon>
        <taxon>Streptophyta</taxon>
        <taxon>Embryophyta</taxon>
        <taxon>Tracheophyta</taxon>
        <taxon>Spermatophyta</taxon>
        <taxon>Magnoliopsida</taxon>
        <taxon>eudicotyledons</taxon>
        <taxon>Gunneridae</taxon>
        <taxon>Pentapetalae</taxon>
        <taxon>rosids</taxon>
        <taxon>fabids</taxon>
        <taxon>Fabales</taxon>
        <taxon>Fabaceae</taxon>
        <taxon>Papilionoideae</taxon>
        <taxon>50 kb inversion clade</taxon>
        <taxon>genistoids sensu lato</taxon>
        <taxon>core genistoids</taxon>
        <taxon>Genisteae</taxon>
        <taxon>Lupinus</taxon>
    </lineage>
</organism>
<evidence type="ECO:0000313" key="7">
    <source>
        <dbReference type="Proteomes" id="UP000447434"/>
    </source>
</evidence>
<feature type="transmembrane region" description="Helical" evidence="5">
    <location>
        <begin position="6"/>
        <end position="23"/>
    </location>
</feature>
<keyword evidence="3 5" id="KW-1133">Transmembrane helix</keyword>
<evidence type="ECO:0000256" key="2">
    <source>
        <dbReference type="ARBA" id="ARBA00022692"/>
    </source>
</evidence>
<feature type="transmembrane region" description="Helical" evidence="5">
    <location>
        <begin position="30"/>
        <end position="51"/>
    </location>
</feature>
<comment type="subcellular location">
    <subcellularLocation>
        <location evidence="1">Membrane</location>
        <topology evidence="1">Multi-pass membrane protein</topology>
    </subcellularLocation>
</comment>
<proteinExistence type="predicted"/>
<dbReference type="AlphaFoldDB" id="A0A6A4R3F6"/>
<dbReference type="GO" id="GO:0005886">
    <property type="term" value="C:plasma membrane"/>
    <property type="evidence" value="ECO:0007669"/>
    <property type="project" value="TreeGrafter"/>
</dbReference>
<dbReference type="InterPro" id="IPR003689">
    <property type="entry name" value="ZIP"/>
</dbReference>
<feature type="transmembrane region" description="Helical" evidence="5">
    <location>
        <begin position="71"/>
        <end position="88"/>
    </location>
</feature>
<dbReference type="PANTHER" id="PTHR11040:SF71">
    <property type="entry name" value="ZIP METAL ION TRANSPORTER FAMILY PROTEIN"/>
    <property type="match status" value="1"/>
</dbReference>
<dbReference type="PANTHER" id="PTHR11040">
    <property type="entry name" value="ZINC/IRON TRANSPORTER"/>
    <property type="match status" value="1"/>
</dbReference>
<evidence type="ECO:0000256" key="3">
    <source>
        <dbReference type="ARBA" id="ARBA00022989"/>
    </source>
</evidence>
<evidence type="ECO:0000313" key="6">
    <source>
        <dbReference type="EMBL" id="KAE9620082.1"/>
    </source>
</evidence>
<dbReference type="Proteomes" id="UP000447434">
    <property type="component" value="Chromosome 2"/>
</dbReference>
<protein>
    <submittedName>
        <fullName evidence="6">Putative zinc/iron permease</fullName>
    </submittedName>
</protein>
<name>A0A6A4R3F6_LUPAL</name>
<accession>A0A6A4R3F6</accession>
<comment type="caution">
    <text evidence="6">The sequence shown here is derived from an EMBL/GenBank/DDBJ whole genome shotgun (WGS) entry which is preliminary data.</text>
</comment>
<sequence length="151" mass="16542">MSTTLVASIIGICLPILGQKLSFLNPENDLFFLAKAFAAGVILATGFIHILPDAFDALTNPCIGEIPWTKFPFTGFVAMVAAIGTLILESMVMGHLKRSELLKAQPLNNEDEVPHAVYGAHEHGVALDRSKSRDRLRHLIVSQVILFHCYC</sequence>
<dbReference type="EMBL" id="WOCE01000002">
    <property type="protein sequence ID" value="KAE9620082.1"/>
    <property type="molecule type" value="Genomic_DNA"/>
</dbReference>
<dbReference type="Pfam" id="PF02535">
    <property type="entry name" value="Zip"/>
    <property type="match status" value="1"/>
</dbReference>
<keyword evidence="4 5" id="KW-0472">Membrane</keyword>
<dbReference type="OrthoDB" id="448280at2759"/>
<evidence type="ECO:0000256" key="4">
    <source>
        <dbReference type="ARBA" id="ARBA00023136"/>
    </source>
</evidence>